<feature type="transmembrane region" description="Helical" evidence="1">
    <location>
        <begin position="44"/>
        <end position="66"/>
    </location>
</feature>
<organism evidence="2 3">
    <name type="scientific">Desemzia incerta</name>
    <dbReference type="NCBI Taxonomy" id="82801"/>
    <lineage>
        <taxon>Bacteria</taxon>
        <taxon>Bacillati</taxon>
        <taxon>Bacillota</taxon>
        <taxon>Bacilli</taxon>
        <taxon>Lactobacillales</taxon>
        <taxon>Carnobacteriaceae</taxon>
        <taxon>Desemzia</taxon>
    </lineage>
</organism>
<gene>
    <name evidence="2" type="ORF">SAMN04488506_1659</name>
</gene>
<feature type="transmembrane region" description="Helical" evidence="1">
    <location>
        <begin position="124"/>
        <end position="145"/>
    </location>
</feature>
<name>A0A1I5XYW8_9LACT</name>
<sequence>MKQKSTWLLKLAVVLMAIPPLALTGLLWFEIGKTAYKEAANGATLGYIILGILLLITVSLIPYLAALSQSFKLLLYIDVSKAFSELSVAALKKIKKSALVISGIYVLALPLVAMVAEWDDAPGLIIIGMLPIFAAVVISIFAAVLERLLKEAIEIKIENELTV</sequence>
<evidence type="ECO:0000313" key="2">
    <source>
        <dbReference type="EMBL" id="SFQ37106.1"/>
    </source>
</evidence>
<dbReference type="OrthoDB" id="1100174at2"/>
<dbReference type="EMBL" id="FOXW01000006">
    <property type="protein sequence ID" value="SFQ37106.1"/>
    <property type="molecule type" value="Genomic_DNA"/>
</dbReference>
<keyword evidence="3" id="KW-1185">Reference proteome</keyword>
<evidence type="ECO:0000256" key="1">
    <source>
        <dbReference type="SAM" id="Phobius"/>
    </source>
</evidence>
<feature type="transmembrane region" description="Helical" evidence="1">
    <location>
        <begin position="98"/>
        <end position="118"/>
    </location>
</feature>
<dbReference type="AlphaFoldDB" id="A0A1I5XYW8"/>
<evidence type="ECO:0008006" key="4">
    <source>
        <dbReference type="Google" id="ProtNLM"/>
    </source>
</evidence>
<keyword evidence="1" id="KW-0472">Membrane</keyword>
<dbReference type="RefSeq" id="WP_092480701.1">
    <property type="nucleotide sequence ID" value="NZ_FOXW01000006.1"/>
</dbReference>
<keyword evidence="1" id="KW-0812">Transmembrane</keyword>
<dbReference type="Proteomes" id="UP000199136">
    <property type="component" value="Unassembled WGS sequence"/>
</dbReference>
<reference evidence="2 3" key="1">
    <citation type="submission" date="2016-10" db="EMBL/GenBank/DDBJ databases">
        <authorList>
            <person name="de Groot N.N."/>
        </authorList>
    </citation>
    <scope>NUCLEOTIDE SEQUENCE [LARGE SCALE GENOMIC DNA]</scope>
    <source>
        <strain evidence="2 3">DSM 20581</strain>
    </source>
</reference>
<dbReference type="STRING" id="82801.SAMN04488506_1659"/>
<dbReference type="Pfam" id="PF11188">
    <property type="entry name" value="DUF2975"/>
    <property type="match status" value="1"/>
</dbReference>
<accession>A0A1I5XYW8</accession>
<keyword evidence="1" id="KW-1133">Transmembrane helix</keyword>
<protein>
    <recommendedName>
        <fullName evidence="4">DUF2975 domain-containing protein</fullName>
    </recommendedName>
</protein>
<proteinExistence type="predicted"/>
<feature type="transmembrane region" description="Helical" evidence="1">
    <location>
        <begin position="7"/>
        <end position="29"/>
    </location>
</feature>
<evidence type="ECO:0000313" key="3">
    <source>
        <dbReference type="Proteomes" id="UP000199136"/>
    </source>
</evidence>
<dbReference type="InterPro" id="IPR021354">
    <property type="entry name" value="DUF2975"/>
</dbReference>